<evidence type="ECO:0000259" key="7">
    <source>
        <dbReference type="Pfam" id="PF03888"/>
    </source>
</evidence>
<feature type="domain" description="MucB/RseB N-terminal" evidence="7">
    <location>
        <begin position="92"/>
        <end position="196"/>
    </location>
</feature>
<reference evidence="9 10" key="1">
    <citation type="submission" date="2018-04" db="EMBL/GenBank/DDBJ databases">
        <title>Complete genome sequence of Hydrogenophilus thermoluteolus TH-1.</title>
        <authorList>
            <person name="Arai H."/>
        </authorList>
    </citation>
    <scope>NUCLEOTIDE SEQUENCE [LARGE SCALE GENOMIC DNA]</scope>
    <source>
        <strain evidence="9 10">TH-1</strain>
    </source>
</reference>
<comment type="subcellular location">
    <subcellularLocation>
        <location evidence="1">Periplasm</location>
    </subcellularLocation>
</comment>
<evidence type="ECO:0000256" key="4">
    <source>
        <dbReference type="ARBA" id="ARBA00022764"/>
    </source>
</evidence>
<feature type="chain" id="PRO_5016358923" evidence="6">
    <location>
        <begin position="24"/>
        <end position="334"/>
    </location>
</feature>
<dbReference type="InterPro" id="IPR038484">
    <property type="entry name" value="MucB/RseB_C_sf"/>
</dbReference>
<dbReference type="PANTHER" id="PTHR38782:SF1">
    <property type="entry name" value="SIGMA-E FACTOR REGULATORY PROTEIN RSEB"/>
    <property type="match status" value="1"/>
</dbReference>
<dbReference type="KEGG" id="htl:HPTL_0356"/>
<dbReference type="GO" id="GO:0030288">
    <property type="term" value="C:outer membrane-bounded periplasmic space"/>
    <property type="evidence" value="ECO:0007669"/>
    <property type="project" value="TreeGrafter"/>
</dbReference>
<evidence type="ECO:0000256" key="5">
    <source>
        <dbReference type="SAM" id="MobiDB-lite"/>
    </source>
</evidence>
<dbReference type="Pfam" id="PF03888">
    <property type="entry name" value="MucB_RseB"/>
    <property type="match status" value="1"/>
</dbReference>
<dbReference type="AlphaFoldDB" id="A0A2Z6DW08"/>
<dbReference type="GO" id="GO:0045152">
    <property type="term" value="F:antisigma factor binding"/>
    <property type="evidence" value="ECO:0007669"/>
    <property type="project" value="TreeGrafter"/>
</dbReference>
<accession>A0A2Z6DW08</accession>
<dbReference type="PANTHER" id="PTHR38782">
    <property type="match status" value="1"/>
</dbReference>
<keyword evidence="3 6" id="KW-0732">Signal</keyword>
<evidence type="ECO:0000256" key="2">
    <source>
        <dbReference type="ARBA" id="ARBA00008150"/>
    </source>
</evidence>
<organism evidence="9 10">
    <name type="scientific">Hydrogenophilus thermoluteolus</name>
    <name type="common">Pseudomonas hydrogenothermophila</name>
    <dbReference type="NCBI Taxonomy" id="297"/>
    <lineage>
        <taxon>Bacteria</taxon>
        <taxon>Pseudomonadati</taxon>
        <taxon>Pseudomonadota</taxon>
        <taxon>Hydrogenophilia</taxon>
        <taxon>Hydrogenophilales</taxon>
        <taxon>Hydrogenophilaceae</taxon>
        <taxon>Hydrogenophilus</taxon>
    </lineage>
</organism>
<proteinExistence type="inferred from homology"/>
<dbReference type="Gene3D" id="3.30.200.100">
    <property type="entry name" value="MucB/RseB, C-terminal domain"/>
    <property type="match status" value="1"/>
</dbReference>
<evidence type="ECO:0000313" key="10">
    <source>
        <dbReference type="Proteomes" id="UP000262004"/>
    </source>
</evidence>
<feature type="signal peptide" evidence="6">
    <location>
        <begin position="1"/>
        <end position="23"/>
    </location>
</feature>
<gene>
    <name evidence="9" type="ORF">HPTL_0356</name>
</gene>
<evidence type="ECO:0000256" key="6">
    <source>
        <dbReference type="SAM" id="SignalP"/>
    </source>
</evidence>
<name>A0A2Z6DW08_HYDTE</name>
<sequence>MGRAQRLLAFLLLVVGPSSWGIAAEANEAAQTVPTATFSGVAVWVRDETPVVVRVDSGQTPLGAYYWTTVEGPNERVTLCWRNRCRTELAAEQVVLEADWDVRHQSVPALSRSLRELAQWYEVTPLPEQSWQGHPANGWLLQPRDAWRYPQRWWLDAATGVTLERTIFDDAMTPLERFAFVRFERHAQADLTEVRQAWSSLGQSDRVDFRLHTVAPDAMPWRLDDLPPGFALRASGWRQGPSGSRVWQWALSDGAASVSLFVEQAPSQHARDTETETERPGAAIAESAERGSAQRWGATLIVRRNRNGWLQTAVGEVPAATLHRLLDGMRYVDE</sequence>
<dbReference type="InterPro" id="IPR033436">
    <property type="entry name" value="MucB/RseB_C"/>
</dbReference>
<keyword evidence="4" id="KW-0574">Periplasm</keyword>
<comment type="similarity">
    <text evidence="2">Belongs to the RseB family.</text>
</comment>
<feature type="compositionally biased region" description="Basic and acidic residues" evidence="5">
    <location>
        <begin position="269"/>
        <end position="279"/>
    </location>
</feature>
<keyword evidence="10" id="KW-1185">Reference proteome</keyword>
<evidence type="ECO:0000313" key="9">
    <source>
        <dbReference type="EMBL" id="BBD76624.1"/>
    </source>
</evidence>
<dbReference type="EMBL" id="AP018558">
    <property type="protein sequence ID" value="BBD76624.1"/>
    <property type="molecule type" value="Genomic_DNA"/>
</dbReference>
<feature type="region of interest" description="Disordered" evidence="5">
    <location>
        <begin position="265"/>
        <end position="290"/>
    </location>
</feature>
<dbReference type="GO" id="GO:0032885">
    <property type="term" value="P:regulation of polysaccharide biosynthetic process"/>
    <property type="evidence" value="ECO:0007669"/>
    <property type="project" value="TreeGrafter"/>
</dbReference>
<feature type="domain" description="MucB/RseB C-terminal" evidence="8">
    <location>
        <begin position="218"/>
        <end position="329"/>
    </location>
</feature>
<dbReference type="Pfam" id="PF17188">
    <property type="entry name" value="MucB_RseB_C"/>
    <property type="match status" value="1"/>
</dbReference>
<dbReference type="Gene3D" id="2.50.20.10">
    <property type="entry name" value="Lipoprotein localisation LolA/LolB/LppX"/>
    <property type="match status" value="1"/>
</dbReference>
<protein>
    <submittedName>
        <fullName evidence="9">Sigma E regulatory protein</fullName>
    </submittedName>
</protein>
<dbReference type="InterPro" id="IPR005588">
    <property type="entry name" value="MucB_RseB"/>
</dbReference>
<dbReference type="InterPro" id="IPR033434">
    <property type="entry name" value="MucB/RseB_N"/>
</dbReference>
<evidence type="ECO:0000256" key="1">
    <source>
        <dbReference type="ARBA" id="ARBA00004418"/>
    </source>
</evidence>
<dbReference type="Proteomes" id="UP000262004">
    <property type="component" value="Chromosome"/>
</dbReference>
<evidence type="ECO:0000259" key="8">
    <source>
        <dbReference type="Pfam" id="PF17188"/>
    </source>
</evidence>
<evidence type="ECO:0000256" key="3">
    <source>
        <dbReference type="ARBA" id="ARBA00022729"/>
    </source>
</evidence>